<dbReference type="Pfam" id="PF03130">
    <property type="entry name" value="HEAT_PBS"/>
    <property type="match status" value="1"/>
</dbReference>
<dbReference type="PANTHER" id="PTHR12697">
    <property type="entry name" value="PBS LYASE HEAT-LIKE PROTEIN"/>
    <property type="match status" value="1"/>
</dbReference>
<dbReference type="GO" id="GO:0030089">
    <property type="term" value="C:phycobilisome"/>
    <property type="evidence" value="ECO:0007669"/>
    <property type="project" value="UniProtKB-KW"/>
</dbReference>
<dbReference type="Pfam" id="PF13646">
    <property type="entry name" value="HEAT_2"/>
    <property type="match status" value="1"/>
</dbReference>
<evidence type="ECO:0000256" key="2">
    <source>
        <dbReference type="ARBA" id="ARBA00022738"/>
    </source>
</evidence>
<evidence type="ECO:0000313" key="4">
    <source>
        <dbReference type="Proteomes" id="UP000320055"/>
    </source>
</evidence>
<evidence type="ECO:0000313" key="3">
    <source>
        <dbReference type="EMBL" id="VEP17466.1"/>
    </source>
</evidence>
<dbReference type="GO" id="GO:0016491">
    <property type="term" value="F:oxidoreductase activity"/>
    <property type="evidence" value="ECO:0007669"/>
    <property type="project" value="TreeGrafter"/>
</dbReference>
<dbReference type="InterPro" id="IPR016024">
    <property type="entry name" value="ARM-type_fold"/>
</dbReference>
<dbReference type="EMBL" id="CAACVJ010000568">
    <property type="protein sequence ID" value="VEP17466.1"/>
    <property type="molecule type" value="Genomic_DNA"/>
</dbReference>
<dbReference type="InterPro" id="IPR004155">
    <property type="entry name" value="PBS_lyase_HEAT"/>
</dbReference>
<dbReference type="RefSeq" id="WP_144867103.1">
    <property type="nucleotide sequence ID" value="NZ_LR213820.1"/>
</dbReference>
<evidence type="ECO:0000256" key="1">
    <source>
        <dbReference type="ARBA" id="ARBA00022549"/>
    </source>
</evidence>
<sequence length="421" mass="47696">MDNRFANMFNLTENEAIALLKKPLAELSEKSERYVAASHLANFPTSRTIQALIETIEDDNSDMYHRIARRKAIESLGRLKAKTALPIIVNCLQENDSYTVENAVWAIKDIGTNDDAIVAEIASLLNKENQSYRLIIQVLAQFNYQPALETIKSFVNSEDETIVSAAISTVAKLTGDYSEMSKVTAFLNHSSVNARRLSIQDLIDTNYYDAIPNIAKTPVSVAFRLRGIRLLAESGIKERKITFAEVQPHLEKVIYDRPQDLSMVHEYDRQPTLEFLIRELYQTDFGRCYLATQTLLQEYAKEAPEALMATYKEEAYRDYGAHYHVIKLLGWFKYQPVKEIALKNLNHPQPQFQKSRTASAIALGNLGATEAIPLLQESLKTKIFDLKYASLLALKQLGDRTANDLITEEDDLLIQALKIDN</sequence>
<keyword evidence="1" id="KW-0042">Antenna complex</keyword>
<dbReference type="PANTHER" id="PTHR12697:SF5">
    <property type="entry name" value="DEOXYHYPUSINE HYDROXYLASE"/>
    <property type="match status" value="1"/>
</dbReference>
<dbReference type="Gene3D" id="1.25.10.10">
    <property type="entry name" value="Leucine-rich Repeat Variant"/>
    <property type="match status" value="2"/>
</dbReference>
<accession>A0A563W1D1</accession>
<dbReference type="Proteomes" id="UP000320055">
    <property type="component" value="Unassembled WGS sequence"/>
</dbReference>
<dbReference type="InterPro" id="IPR011989">
    <property type="entry name" value="ARM-like"/>
</dbReference>
<dbReference type="SUPFAM" id="SSF48371">
    <property type="entry name" value="ARM repeat"/>
    <property type="match status" value="1"/>
</dbReference>
<protein>
    <submittedName>
        <fullName evidence="3">Uncharacterized phycocyanin operon protein Y</fullName>
    </submittedName>
</protein>
<keyword evidence="4" id="KW-1185">Reference proteome</keyword>
<dbReference type="SMART" id="SM00567">
    <property type="entry name" value="EZ_HEAT"/>
    <property type="match status" value="3"/>
</dbReference>
<reference evidence="3 4" key="1">
    <citation type="submission" date="2019-01" db="EMBL/GenBank/DDBJ databases">
        <authorList>
            <person name="Brito A."/>
        </authorList>
    </citation>
    <scope>NUCLEOTIDE SEQUENCE [LARGE SCALE GENOMIC DNA]</scope>
    <source>
        <strain evidence="3">1</strain>
    </source>
</reference>
<organism evidence="3 4">
    <name type="scientific">Hyella patelloides LEGE 07179</name>
    <dbReference type="NCBI Taxonomy" id="945734"/>
    <lineage>
        <taxon>Bacteria</taxon>
        <taxon>Bacillati</taxon>
        <taxon>Cyanobacteriota</taxon>
        <taxon>Cyanophyceae</taxon>
        <taxon>Pleurocapsales</taxon>
        <taxon>Hyellaceae</taxon>
        <taxon>Hyella</taxon>
    </lineage>
</organism>
<keyword evidence="2" id="KW-0605">Phycobilisome</keyword>
<proteinExistence type="predicted"/>
<dbReference type="AlphaFoldDB" id="A0A563W1D1"/>
<name>A0A563W1D1_9CYAN</name>
<dbReference type="OrthoDB" id="527225at2"/>
<gene>
    <name evidence="3" type="ORF">H1P_610017</name>
</gene>